<dbReference type="InterPro" id="IPR036871">
    <property type="entry name" value="PX_dom_sf"/>
</dbReference>
<feature type="compositionally biased region" description="Low complexity" evidence="1">
    <location>
        <begin position="184"/>
        <end position="202"/>
    </location>
</feature>
<dbReference type="VEuPathDB" id="FungiDB:SPRG_00064"/>
<dbReference type="SUPFAM" id="SSF64268">
    <property type="entry name" value="PX domain"/>
    <property type="match status" value="1"/>
</dbReference>
<gene>
    <name evidence="3" type="ORF">SPRG_00064</name>
</gene>
<evidence type="ECO:0000313" key="3">
    <source>
        <dbReference type="EMBL" id="KDO35218.1"/>
    </source>
</evidence>
<feature type="transmembrane region" description="Helical" evidence="2">
    <location>
        <begin position="12"/>
        <end position="32"/>
    </location>
</feature>
<dbReference type="GO" id="GO:0035091">
    <property type="term" value="F:phosphatidylinositol binding"/>
    <property type="evidence" value="ECO:0007669"/>
    <property type="project" value="InterPro"/>
</dbReference>
<evidence type="ECO:0000256" key="1">
    <source>
        <dbReference type="SAM" id="MobiDB-lite"/>
    </source>
</evidence>
<dbReference type="RefSeq" id="XP_012193570.1">
    <property type="nucleotide sequence ID" value="XM_012338180.1"/>
</dbReference>
<keyword evidence="2" id="KW-0472">Membrane</keyword>
<organism evidence="3 4">
    <name type="scientific">Saprolegnia parasitica (strain CBS 223.65)</name>
    <dbReference type="NCBI Taxonomy" id="695850"/>
    <lineage>
        <taxon>Eukaryota</taxon>
        <taxon>Sar</taxon>
        <taxon>Stramenopiles</taxon>
        <taxon>Oomycota</taxon>
        <taxon>Saprolegniomycetes</taxon>
        <taxon>Saprolegniales</taxon>
        <taxon>Saprolegniaceae</taxon>
        <taxon>Saprolegnia</taxon>
    </lineage>
</organism>
<accession>A0A067CXM1</accession>
<dbReference type="OrthoDB" id="69202at2759"/>
<evidence type="ECO:0000256" key="2">
    <source>
        <dbReference type="SAM" id="Phobius"/>
    </source>
</evidence>
<keyword evidence="2" id="KW-0812">Transmembrane</keyword>
<feature type="region of interest" description="Disordered" evidence="1">
    <location>
        <begin position="184"/>
        <end position="207"/>
    </location>
</feature>
<reference evidence="3 4" key="1">
    <citation type="journal article" date="2013" name="PLoS Genet.">
        <title>Distinctive expansion of potential virulence genes in the genome of the oomycete fish pathogen Saprolegnia parasitica.</title>
        <authorList>
            <person name="Jiang R.H."/>
            <person name="de Bruijn I."/>
            <person name="Haas B.J."/>
            <person name="Belmonte R."/>
            <person name="Lobach L."/>
            <person name="Christie J."/>
            <person name="van den Ackerveken G."/>
            <person name="Bottin A."/>
            <person name="Bulone V."/>
            <person name="Diaz-Moreno S.M."/>
            <person name="Dumas B."/>
            <person name="Fan L."/>
            <person name="Gaulin E."/>
            <person name="Govers F."/>
            <person name="Grenville-Briggs L.J."/>
            <person name="Horner N.R."/>
            <person name="Levin J.Z."/>
            <person name="Mammella M."/>
            <person name="Meijer H.J."/>
            <person name="Morris P."/>
            <person name="Nusbaum C."/>
            <person name="Oome S."/>
            <person name="Phillips A.J."/>
            <person name="van Rooyen D."/>
            <person name="Rzeszutek E."/>
            <person name="Saraiva M."/>
            <person name="Secombes C.J."/>
            <person name="Seidl M.F."/>
            <person name="Snel B."/>
            <person name="Stassen J.H."/>
            <person name="Sykes S."/>
            <person name="Tripathy S."/>
            <person name="van den Berg H."/>
            <person name="Vega-Arreguin J.C."/>
            <person name="Wawra S."/>
            <person name="Young S.K."/>
            <person name="Zeng Q."/>
            <person name="Dieguez-Uribeondo J."/>
            <person name="Russ C."/>
            <person name="Tyler B.M."/>
            <person name="van West P."/>
        </authorList>
    </citation>
    <scope>NUCLEOTIDE SEQUENCE [LARGE SCALE GENOMIC DNA]</scope>
    <source>
        <strain evidence="3 4">CBS 223.65</strain>
    </source>
</reference>
<dbReference type="AlphaFoldDB" id="A0A067CXM1"/>
<dbReference type="EMBL" id="KK583189">
    <property type="protein sequence ID" value="KDO35218.1"/>
    <property type="molecule type" value="Genomic_DNA"/>
</dbReference>
<sequence length="216" mass="24166">MVSGKKVAGEIAADVAVLILLTATIMVILEVLPTPLQDKRFAVNLQDLSVHIMDYVVEAGVVYYMVEVCDARTGDAIVILRRYRDVHQLRRLFLKDMSYYCHCTDKTCAGFLSNLKACHFPAKAWFRRDRRPDVRATDLSNFLRDLIDLAQSHPLLCRANQKVVHSALRKFLAVPTLLAYGPQRTESTTTTGTSPASARTRSGSTPVPFTSKRLIL</sequence>
<dbReference type="OMA" id="VHIMDYV"/>
<protein>
    <recommendedName>
        <fullName evidence="5">PX domain-containing protein</fullName>
    </recommendedName>
</protein>
<dbReference type="KEGG" id="spar:SPRG_00064"/>
<evidence type="ECO:0000313" key="4">
    <source>
        <dbReference type="Proteomes" id="UP000030745"/>
    </source>
</evidence>
<dbReference type="CDD" id="cd06093">
    <property type="entry name" value="PX_domain"/>
    <property type="match status" value="1"/>
</dbReference>
<dbReference type="Proteomes" id="UP000030745">
    <property type="component" value="Unassembled WGS sequence"/>
</dbReference>
<keyword evidence="2" id="KW-1133">Transmembrane helix</keyword>
<proteinExistence type="predicted"/>
<dbReference type="GeneID" id="24122725"/>
<evidence type="ECO:0008006" key="5">
    <source>
        <dbReference type="Google" id="ProtNLM"/>
    </source>
</evidence>
<keyword evidence="4" id="KW-1185">Reference proteome</keyword>
<dbReference type="Gene3D" id="3.30.1520.10">
    <property type="entry name" value="Phox-like domain"/>
    <property type="match status" value="1"/>
</dbReference>
<name>A0A067CXM1_SAPPC</name>